<keyword evidence="8" id="KW-0807">Transducer</keyword>
<keyword evidence="12" id="KW-1185">Reference proteome</keyword>
<dbReference type="Pfam" id="PF00001">
    <property type="entry name" value="7tm_1"/>
    <property type="match status" value="1"/>
</dbReference>
<sequence>MENYTIKPYFDKITGWIMLGTAYAFISLLGMIGNSFVVIAVASSEILRTIPNVFIVNLAVADLLYCLALPLHVVSVLGQYHQSFDKMCFAFLFIAHSSVGCSVCTLASIALNRLVLIVSPNKYYGLLFRKKVLVLWIVLLWIYAFSIAGIPPIALGIGKLTFDPTLHYCRTPKTLESSRYYDTVLIYGYFPLQMVIIFVCYFGVLIRVYLHNQTMMRYLDTPLHALYDFSSSLNQLDEAPIPSAGDAYKLQMSITKNMVLIFCAFIVCYAPHIICNQIYEECPIDGFGRLMISLNSAVNPIIYGFNHPQFRRVFIKLLHLNTSN</sequence>
<feature type="transmembrane region" description="Helical" evidence="9">
    <location>
        <begin position="89"/>
        <end position="111"/>
    </location>
</feature>
<dbReference type="GO" id="GO:0005886">
    <property type="term" value="C:plasma membrane"/>
    <property type="evidence" value="ECO:0007669"/>
    <property type="project" value="UniProtKB-SubCell"/>
</dbReference>
<evidence type="ECO:0000256" key="2">
    <source>
        <dbReference type="ARBA" id="ARBA00022475"/>
    </source>
</evidence>
<dbReference type="SMART" id="SM01381">
    <property type="entry name" value="7TM_GPCR_Srsx"/>
    <property type="match status" value="1"/>
</dbReference>
<accession>A0A9Q1BVN9</accession>
<feature type="transmembrane region" description="Helical" evidence="9">
    <location>
        <begin position="20"/>
        <end position="42"/>
    </location>
</feature>
<keyword evidence="6 9" id="KW-0472">Membrane</keyword>
<feature type="transmembrane region" description="Helical" evidence="9">
    <location>
        <begin position="258"/>
        <end position="274"/>
    </location>
</feature>
<dbReference type="CDD" id="cd00637">
    <property type="entry name" value="7tm_classA_rhodopsin-like"/>
    <property type="match status" value="1"/>
</dbReference>
<dbReference type="PANTHER" id="PTHR24228">
    <property type="entry name" value="B2 BRADYKININ RECEPTOR/ANGIOTENSIN II RECEPTOR"/>
    <property type="match status" value="1"/>
</dbReference>
<organism evidence="11 12">
    <name type="scientific">Holothuria leucospilota</name>
    <name type="common">Black long sea cucumber</name>
    <name type="synonym">Mertensiothuria leucospilota</name>
    <dbReference type="NCBI Taxonomy" id="206669"/>
    <lineage>
        <taxon>Eukaryota</taxon>
        <taxon>Metazoa</taxon>
        <taxon>Echinodermata</taxon>
        <taxon>Eleutherozoa</taxon>
        <taxon>Echinozoa</taxon>
        <taxon>Holothuroidea</taxon>
        <taxon>Aspidochirotacea</taxon>
        <taxon>Aspidochirotida</taxon>
        <taxon>Holothuriidae</taxon>
        <taxon>Holothuria</taxon>
    </lineage>
</organism>
<dbReference type="Gene3D" id="1.20.1070.10">
    <property type="entry name" value="Rhodopsin 7-helix transmembrane proteins"/>
    <property type="match status" value="1"/>
</dbReference>
<keyword evidence="2" id="KW-1003">Cell membrane</keyword>
<evidence type="ECO:0000259" key="10">
    <source>
        <dbReference type="PROSITE" id="PS50262"/>
    </source>
</evidence>
<dbReference type="OrthoDB" id="6117944at2759"/>
<keyword evidence="7" id="KW-0675">Receptor</keyword>
<keyword evidence="5" id="KW-0297">G-protein coupled receptor</keyword>
<evidence type="ECO:0000256" key="5">
    <source>
        <dbReference type="ARBA" id="ARBA00023040"/>
    </source>
</evidence>
<reference evidence="11" key="1">
    <citation type="submission" date="2021-10" db="EMBL/GenBank/DDBJ databases">
        <title>Tropical sea cucumber genome reveals ecological adaptation and Cuvierian tubules defense mechanism.</title>
        <authorList>
            <person name="Chen T."/>
        </authorList>
    </citation>
    <scope>NUCLEOTIDE SEQUENCE</scope>
    <source>
        <strain evidence="11">Nanhai2018</strain>
        <tissue evidence="11">Muscle</tissue>
    </source>
</reference>
<dbReference type="InterPro" id="IPR000276">
    <property type="entry name" value="GPCR_Rhodpsn"/>
</dbReference>
<dbReference type="Proteomes" id="UP001152320">
    <property type="component" value="Chromosome 11"/>
</dbReference>
<keyword evidence="4 9" id="KW-1133">Transmembrane helix</keyword>
<dbReference type="GO" id="GO:0004930">
    <property type="term" value="F:G protein-coupled receptor activity"/>
    <property type="evidence" value="ECO:0007669"/>
    <property type="project" value="UniProtKB-KW"/>
</dbReference>
<evidence type="ECO:0000256" key="8">
    <source>
        <dbReference type="ARBA" id="ARBA00023224"/>
    </source>
</evidence>
<evidence type="ECO:0000256" key="3">
    <source>
        <dbReference type="ARBA" id="ARBA00022692"/>
    </source>
</evidence>
<evidence type="ECO:0000256" key="7">
    <source>
        <dbReference type="ARBA" id="ARBA00023170"/>
    </source>
</evidence>
<protein>
    <submittedName>
        <fullName evidence="11">Rhodopsin, GQ-coupled</fullName>
    </submittedName>
</protein>
<feature type="transmembrane region" description="Helical" evidence="9">
    <location>
        <begin position="54"/>
        <end position="77"/>
    </location>
</feature>
<evidence type="ECO:0000256" key="1">
    <source>
        <dbReference type="ARBA" id="ARBA00004651"/>
    </source>
</evidence>
<dbReference type="AlphaFoldDB" id="A0A9Q1BVN9"/>
<dbReference type="InterPro" id="IPR017452">
    <property type="entry name" value="GPCR_Rhodpsn_7TM"/>
</dbReference>
<feature type="domain" description="G-protein coupled receptors family 1 profile" evidence="10">
    <location>
        <begin position="33"/>
        <end position="303"/>
    </location>
</feature>
<keyword evidence="3 9" id="KW-0812">Transmembrane</keyword>
<evidence type="ECO:0000256" key="4">
    <source>
        <dbReference type="ARBA" id="ARBA00022989"/>
    </source>
</evidence>
<comment type="caution">
    <text evidence="11">The sequence shown here is derived from an EMBL/GenBank/DDBJ whole genome shotgun (WGS) entry which is preliminary data.</text>
</comment>
<dbReference type="PANTHER" id="PTHR24228:SF72">
    <property type="entry name" value="G-PROTEIN COUPLED RECEPTORS FAMILY 1 PROFILE DOMAIN-CONTAINING PROTEIN"/>
    <property type="match status" value="1"/>
</dbReference>
<dbReference type="PROSITE" id="PS50262">
    <property type="entry name" value="G_PROTEIN_RECEP_F1_2"/>
    <property type="match status" value="1"/>
</dbReference>
<evidence type="ECO:0000256" key="6">
    <source>
        <dbReference type="ARBA" id="ARBA00023136"/>
    </source>
</evidence>
<evidence type="ECO:0000313" key="12">
    <source>
        <dbReference type="Proteomes" id="UP001152320"/>
    </source>
</evidence>
<comment type="subcellular location">
    <subcellularLocation>
        <location evidence="1">Cell membrane</location>
        <topology evidence="1">Multi-pass membrane protein</topology>
    </subcellularLocation>
</comment>
<name>A0A9Q1BVN9_HOLLE</name>
<dbReference type="PRINTS" id="PR00237">
    <property type="entry name" value="GPCRRHODOPSN"/>
</dbReference>
<feature type="transmembrane region" description="Helical" evidence="9">
    <location>
        <begin position="132"/>
        <end position="154"/>
    </location>
</feature>
<feature type="transmembrane region" description="Helical" evidence="9">
    <location>
        <begin position="186"/>
        <end position="210"/>
    </location>
</feature>
<proteinExistence type="predicted"/>
<evidence type="ECO:0000313" key="11">
    <source>
        <dbReference type="EMBL" id="KAJ8033424.1"/>
    </source>
</evidence>
<dbReference type="SUPFAM" id="SSF81321">
    <property type="entry name" value="Family A G protein-coupled receptor-like"/>
    <property type="match status" value="1"/>
</dbReference>
<evidence type="ECO:0000256" key="9">
    <source>
        <dbReference type="SAM" id="Phobius"/>
    </source>
</evidence>
<gene>
    <name evidence="11" type="ORF">HOLleu_23659</name>
</gene>
<dbReference type="EMBL" id="JAIZAY010000011">
    <property type="protein sequence ID" value="KAJ8033424.1"/>
    <property type="molecule type" value="Genomic_DNA"/>
</dbReference>